<accession>A0A6A6CKM0</accession>
<dbReference type="RefSeq" id="XP_033666855.1">
    <property type="nucleotide sequence ID" value="XM_033812974.1"/>
</dbReference>
<dbReference type="EMBL" id="ML993598">
    <property type="protein sequence ID" value="KAF2165966.1"/>
    <property type="molecule type" value="Genomic_DNA"/>
</dbReference>
<keyword evidence="2" id="KW-1185">Reference proteome</keyword>
<dbReference type="GeneID" id="54566246"/>
<sequence>MDQYQHQAVGTFALLSCAALCLIHHRLRENSSPHRSHRYDSSHPARSQLFPWRQTLVEMWPGFTLVRPACLQSLANVPDSTRPTPHSMPYIGLKGKMASTQANASCQVRSILFYLCWHITTVLSFCTHGHALPQGFANVESVRTGSSQPSAHNRQRTISAFVPPDRSPGDFRWLVFKSVEGPVRCLPSATRETHEHLFNERLYRSTAMCIGREITAYRSPFEGNQERGNTRGRHH</sequence>
<protein>
    <submittedName>
        <fullName evidence="1">Uncharacterized protein</fullName>
    </submittedName>
</protein>
<organism evidence="1 2">
    <name type="scientific">Zasmidium cellare ATCC 36951</name>
    <dbReference type="NCBI Taxonomy" id="1080233"/>
    <lineage>
        <taxon>Eukaryota</taxon>
        <taxon>Fungi</taxon>
        <taxon>Dikarya</taxon>
        <taxon>Ascomycota</taxon>
        <taxon>Pezizomycotina</taxon>
        <taxon>Dothideomycetes</taxon>
        <taxon>Dothideomycetidae</taxon>
        <taxon>Mycosphaerellales</taxon>
        <taxon>Mycosphaerellaceae</taxon>
        <taxon>Zasmidium</taxon>
    </lineage>
</organism>
<evidence type="ECO:0000313" key="1">
    <source>
        <dbReference type="EMBL" id="KAF2165966.1"/>
    </source>
</evidence>
<gene>
    <name evidence="1" type="ORF">M409DRAFT_55327</name>
</gene>
<evidence type="ECO:0000313" key="2">
    <source>
        <dbReference type="Proteomes" id="UP000799537"/>
    </source>
</evidence>
<name>A0A6A6CKM0_ZASCE</name>
<reference evidence="1" key="1">
    <citation type="journal article" date="2020" name="Stud. Mycol.">
        <title>101 Dothideomycetes genomes: a test case for predicting lifestyles and emergence of pathogens.</title>
        <authorList>
            <person name="Haridas S."/>
            <person name="Albert R."/>
            <person name="Binder M."/>
            <person name="Bloem J."/>
            <person name="Labutti K."/>
            <person name="Salamov A."/>
            <person name="Andreopoulos B."/>
            <person name="Baker S."/>
            <person name="Barry K."/>
            <person name="Bills G."/>
            <person name="Bluhm B."/>
            <person name="Cannon C."/>
            <person name="Castanera R."/>
            <person name="Culley D."/>
            <person name="Daum C."/>
            <person name="Ezra D."/>
            <person name="Gonzalez J."/>
            <person name="Henrissat B."/>
            <person name="Kuo A."/>
            <person name="Liang C."/>
            <person name="Lipzen A."/>
            <person name="Lutzoni F."/>
            <person name="Magnuson J."/>
            <person name="Mondo S."/>
            <person name="Nolan M."/>
            <person name="Ohm R."/>
            <person name="Pangilinan J."/>
            <person name="Park H.-J."/>
            <person name="Ramirez L."/>
            <person name="Alfaro M."/>
            <person name="Sun H."/>
            <person name="Tritt A."/>
            <person name="Yoshinaga Y."/>
            <person name="Zwiers L.-H."/>
            <person name="Turgeon B."/>
            <person name="Goodwin S."/>
            <person name="Spatafora J."/>
            <person name="Crous P."/>
            <person name="Grigoriev I."/>
        </authorList>
    </citation>
    <scope>NUCLEOTIDE SEQUENCE</scope>
    <source>
        <strain evidence="1">ATCC 36951</strain>
    </source>
</reference>
<dbReference type="Proteomes" id="UP000799537">
    <property type="component" value="Unassembled WGS sequence"/>
</dbReference>
<dbReference type="AlphaFoldDB" id="A0A6A6CKM0"/>
<proteinExistence type="predicted"/>